<organism evidence="2 3">
    <name type="scientific">Centaurea solstitialis</name>
    <name type="common">yellow star-thistle</name>
    <dbReference type="NCBI Taxonomy" id="347529"/>
    <lineage>
        <taxon>Eukaryota</taxon>
        <taxon>Viridiplantae</taxon>
        <taxon>Streptophyta</taxon>
        <taxon>Embryophyta</taxon>
        <taxon>Tracheophyta</taxon>
        <taxon>Spermatophyta</taxon>
        <taxon>Magnoliopsida</taxon>
        <taxon>eudicotyledons</taxon>
        <taxon>Gunneridae</taxon>
        <taxon>Pentapetalae</taxon>
        <taxon>asterids</taxon>
        <taxon>campanulids</taxon>
        <taxon>Asterales</taxon>
        <taxon>Asteraceae</taxon>
        <taxon>Carduoideae</taxon>
        <taxon>Cardueae</taxon>
        <taxon>Centaureinae</taxon>
        <taxon>Centaurea</taxon>
    </lineage>
</organism>
<accession>A0AA38TJ54</accession>
<dbReference type="PANTHER" id="PTHR11699">
    <property type="entry name" value="ALDEHYDE DEHYDROGENASE-RELATED"/>
    <property type="match status" value="1"/>
</dbReference>
<dbReference type="InterPro" id="IPR016162">
    <property type="entry name" value="Ald_DH_N"/>
</dbReference>
<protein>
    <recommendedName>
        <fullName evidence="1">Aldehyde dehydrogenase domain-containing protein</fullName>
    </recommendedName>
</protein>
<dbReference type="EMBL" id="JARYMX010000003">
    <property type="protein sequence ID" value="KAJ9554986.1"/>
    <property type="molecule type" value="Genomic_DNA"/>
</dbReference>
<reference evidence="2" key="1">
    <citation type="submission" date="2023-03" db="EMBL/GenBank/DDBJ databases">
        <title>Chromosome-scale reference genome and RAD-based genetic map of yellow starthistle (Centaurea solstitialis) reveal putative structural variation and QTLs associated with invader traits.</title>
        <authorList>
            <person name="Reatini B."/>
            <person name="Cang F.A."/>
            <person name="Jiang Q."/>
            <person name="Mckibben M.T.W."/>
            <person name="Barker M.S."/>
            <person name="Rieseberg L.H."/>
            <person name="Dlugosch K.M."/>
        </authorList>
    </citation>
    <scope>NUCLEOTIDE SEQUENCE</scope>
    <source>
        <strain evidence="2">CAN-66</strain>
        <tissue evidence="2">Leaf</tissue>
    </source>
</reference>
<evidence type="ECO:0000313" key="2">
    <source>
        <dbReference type="EMBL" id="KAJ9554986.1"/>
    </source>
</evidence>
<sequence>MRRLLCLQMTRKYGLGCAVFSGSQRRAKAIASQLHCGVAAINDFASTYMCQSLPFGGVKDSGFGRFAGIEGLRACCLVKAVVEDRWWPLIKTKIPKPIQYPVAENCFEFQQSLVETLYGLNVWDRLRALVNVLKMLTEQNSPAESNQNVGSVKMGLEVGIEYEKLSNFECGSRKLCSIVVGSCSVTM</sequence>
<feature type="domain" description="Aldehyde dehydrogenase" evidence="1">
    <location>
        <begin position="12"/>
        <end position="81"/>
    </location>
</feature>
<dbReference type="AlphaFoldDB" id="A0AA38TJ54"/>
<dbReference type="GO" id="GO:0016620">
    <property type="term" value="F:oxidoreductase activity, acting on the aldehyde or oxo group of donors, NAD or NADP as acceptor"/>
    <property type="evidence" value="ECO:0007669"/>
    <property type="project" value="InterPro"/>
</dbReference>
<dbReference type="InterPro" id="IPR015590">
    <property type="entry name" value="Aldehyde_DH_dom"/>
</dbReference>
<keyword evidence="3" id="KW-1185">Reference proteome</keyword>
<dbReference type="SUPFAM" id="SSF53720">
    <property type="entry name" value="ALDH-like"/>
    <property type="match status" value="1"/>
</dbReference>
<name>A0AA38TJ54_9ASTR</name>
<gene>
    <name evidence="2" type="ORF">OSB04_009600</name>
</gene>
<dbReference type="InterPro" id="IPR016161">
    <property type="entry name" value="Ald_DH/histidinol_DH"/>
</dbReference>
<evidence type="ECO:0000313" key="3">
    <source>
        <dbReference type="Proteomes" id="UP001172457"/>
    </source>
</evidence>
<evidence type="ECO:0000259" key="1">
    <source>
        <dbReference type="Pfam" id="PF00171"/>
    </source>
</evidence>
<dbReference type="Proteomes" id="UP001172457">
    <property type="component" value="Chromosome 3"/>
</dbReference>
<comment type="caution">
    <text evidence="2">The sequence shown here is derived from an EMBL/GenBank/DDBJ whole genome shotgun (WGS) entry which is preliminary data.</text>
</comment>
<dbReference type="Pfam" id="PF00171">
    <property type="entry name" value="Aldedh"/>
    <property type="match status" value="1"/>
</dbReference>
<dbReference type="Gene3D" id="3.40.309.10">
    <property type="entry name" value="Aldehyde Dehydrogenase, Chain A, domain 2"/>
    <property type="match status" value="1"/>
</dbReference>
<proteinExistence type="predicted"/>
<dbReference type="InterPro" id="IPR016163">
    <property type="entry name" value="Ald_DH_C"/>
</dbReference>
<dbReference type="Gene3D" id="3.40.605.10">
    <property type="entry name" value="Aldehyde Dehydrogenase, Chain A, domain 1"/>
    <property type="match status" value="1"/>
</dbReference>